<dbReference type="Gene3D" id="3.30.70.100">
    <property type="match status" value="1"/>
</dbReference>
<organism evidence="2 3">
    <name type="scientific">Marinomonas polaris DSM 16579</name>
    <dbReference type="NCBI Taxonomy" id="1122206"/>
    <lineage>
        <taxon>Bacteria</taxon>
        <taxon>Pseudomonadati</taxon>
        <taxon>Pseudomonadota</taxon>
        <taxon>Gammaproteobacteria</taxon>
        <taxon>Oceanospirillales</taxon>
        <taxon>Oceanospirillaceae</taxon>
        <taxon>Marinomonas</taxon>
    </lineage>
</organism>
<name>A0A1M5MYI7_9GAMM</name>
<dbReference type="PANTHER" id="PTHR40057">
    <property type="entry name" value="SLR1162 PROTEIN"/>
    <property type="match status" value="1"/>
</dbReference>
<keyword evidence="3" id="KW-1185">Reference proteome</keyword>
<evidence type="ECO:0000313" key="3">
    <source>
        <dbReference type="Proteomes" id="UP000184517"/>
    </source>
</evidence>
<proteinExistence type="predicted"/>
<dbReference type="PANTHER" id="PTHR40057:SF1">
    <property type="entry name" value="SLR1162 PROTEIN"/>
    <property type="match status" value="1"/>
</dbReference>
<keyword evidence="1" id="KW-1133">Transmembrane helix</keyword>
<feature type="transmembrane region" description="Helical" evidence="1">
    <location>
        <begin position="133"/>
        <end position="155"/>
    </location>
</feature>
<protein>
    <recommendedName>
        <fullName evidence="4">ABM domain-containing protein</fullName>
    </recommendedName>
</protein>
<evidence type="ECO:0008006" key="4">
    <source>
        <dbReference type="Google" id="ProtNLM"/>
    </source>
</evidence>
<evidence type="ECO:0000256" key="1">
    <source>
        <dbReference type="SAM" id="Phobius"/>
    </source>
</evidence>
<accession>A0A1M5MYI7</accession>
<dbReference type="Proteomes" id="UP000184517">
    <property type="component" value="Unassembled WGS sequence"/>
</dbReference>
<dbReference type="InterPro" id="IPR011008">
    <property type="entry name" value="Dimeric_a/b-barrel"/>
</dbReference>
<dbReference type="SUPFAM" id="SSF54909">
    <property type="entry name" value="Dimeric alpha+beta barrel"/>
    <property type="match status" value="1"/>
</dbReference>
<keyword evidence="1" id="KW-0812">Transmembrane</keyword>
<feature type="transmembrane region" description="Helical" evidence="1">
    <location>
        <begin position="161"/>
        <end position="184"/>
    </location>
</feature>
<reference evidence="3" key="1">
    <citation type="submission" date="2016-11" db="EMBL/GenBank/DDBJ databases">
        <authorList>
            <person name="Varghese N."/>
            <person name="Submissions S."/>
        </authorList>
    </citation>
    <scope>NUCLEOTIDE SEQUENCE [LARGE SCALE GENOMIC DNA]</scope>
    <source>
        <strain evidence="3">DSM 16579</strain>
    </source>
</reference>
<sequence>MTSETPLTAEHLATDSTSYLVSFRVSHENDGQLSEHLSRLIPKLEATLGFESIDIIRRKGGQGVDFYLVTRFESVKALDTWKKSRERIEALAPIEEMYITDISREHTSGSNIWFEPVTRLPSQPLPPLLWKHWVLSILAVYPLLILLINTLRPIISPLHEAIGLLVVVTILTGLTTTFIVPCLSRKLMPWLSRR</sequence>
<gene>
    <name evidence="2" type="ORF">SAMN02745753_04554</name>
</gene>
<dbReference type="EMBL" id="FQVF01000032">
    <property type="protein sequence ID" value="SHG82394.1"/>
    <property type="molecule type" value="Genomic_DNA"/>
</dbReference>
<dbReference type="AlphaFoldDB" id="A0A1M5MYI7"/>
<dbReference type="InterPro" id="IPR038762">
    <property type="entry name" value="ABM_predict"/>
</dbReference>
<keyword evidence="1" id="KW-0472">Membrane</keyword>
<evidence type="ECO:0000313" key="2">
    <source>
        <dbReference type="EMBL" id="SHG82394.1"/>
    </source>
</evidence>